<feature type="domain" description="Siroheme decarboxylase NirL-like HTH" evidence="3">
    <location>
        <begin position="399"/>
        <end position="436"/>
    </location>
</feature>
<reference evidence="4 5" key="1">
    <citation type="submission" date="2018-01" db="EMBL/GenBank/DDBJ databases">
        <authorList>
            <person name="Gaut B.S."/>
            <person name="Morton B.R."/>
            <person name="Clegg M.T."/>
            <person name="Duvall M.R."/>
        </authorList>
    </citation>
    <scope>NUCLEOTIDE SEQUENCE [LARGE SCALE GENOMIC DNA]</scope>
    <source>
        <strain evidence="4">Cupriavidus taiwanensis cmp 52</strain>
    </source>
</reference>
<dbReference type="InterPro" id="IPR040523">
    <property type="entry name" value="AsnC_trans_reg2"/>
</dbReference>
<dbReference type="AlphaFoldDB" id="A0A375JAJ5"/>
<proteinExistence type="predicted"/>
<dbReference type="InterPro" id="IPR011048">
    <property type="entry name" value="Haem_d1_sf"/>
</dbReference>
<feature type="domain" description="Siroheme decarboxylase AsnC-like ligand binding" evidence="2">
    <location>
        <begin position="458"/>
        <end position="532"/>
    </location>
</feature>
<evidence type="ECO:0000256" key="1">
    <source>
        <dbReference type="SAM" id="SignalP"/>
    </source>
</evidence>
<dbReference type="Pfam" id="PF17805">
    <property type="entry name" value="AsnC_trans_reg2"/>
    <property type="match status" value="2"/>
</dbReference>
<feature type="domain" description="Siroheme decarboxylase AsnC-like ligand binding" evidence="2">
    <location>
        <begin position="623"/>
        <end position="711"/>
    </location>
</feature>
<gene>
    <name evidence="4" type="ORF">CBM2634_B170310</name>
</gene>
<evidence type="ECO:0000313" key="5">
    <source>
        <dbReference type="Proteomes" id="UP000256805"/>
    </source>
</evidence>
<protein>
    <submittedName>
        <fullName evidence="4">Nitrite reductase heme d1 biosynthesis protein (Modular protein)</fullName>
    </submittedName>
</protein>
<dbReference type="PROSITE" id="PS51257">
    <property type="entry name" value="PROKAR_LIPOPROTEIN"/>
    <property type="match status" value="1"/>
</dbReference>
<evidence type="ECO:0000259" key="3">
    <source>
        <dbReference type="Pfam" id="PF22451"/>
    </source>
</evidence>
<dbReference type="InterPro" id="IPR053953">
    <property type="entry name" value="NirdL-like_HTH"/>
</dbReference>
<evidence type="ECO:0000313" key="4">
    <source>
        <dbReference type="EMBL" id="SPS00983.1"/>
    </source>
</evidence>
<feature type="signal peptide" evidence="1">
    <location>
        <begin position="1"/>
        <end position="21"/>
    </location>
</feature>
<keyword evidence="1" id="KW-0732">Signal</keyword>
<feature type="chain" id="PRO_5017060269" evidence="1">
    <location>
        <begin position="22"/>
        <end position="723"/>
    </location>
</feature>
<feature type="domain" description="Siroheme decarboxylase NirL-like HTH" evidence="3">
    <location>
        <begin position="569"/>
        <end position="613"/>
    </location>
</feature>
<dbReference type="Proteomes" id="UP000256805">
    <property type="component" value="Unassembled WGS sequence"/>
</dbReference>
<dbReference type="PANTHER" id="PTHR47197">
    <property type="entry name" value="PROTEIN NIRF"/>
    <property type="match status" value="1"/>
</dbReference>
<dbReference type="PANTHER" id="PTHR47197:SF3">
    <property type="entry name" value="DIHYDRO-HEME D1 DEHYDROGENASE"/>
    <property type="match status" value="1"/>
</dbReference>
<dbReference type="Pfam" id="PF22451">
    <property type="entry name" value="NirdL-like_HTH"/>
    <property type="match status" value="2"/>
</dbReference>
<dbReference type="Gene3D" id="2.140.10.20">
    <property type="entry name" value="C-terminal (heme d1) domain of cytochrome cd1-nitrite reductase"/>
    <property type="match status" value="1"/>
</dbReference>
<accession>A0A375JAJ5</accession>
<evidence type="ECO:0000259" key="2">
    <source>
        <dbReference type="Pfam" id="PF17805"/>
    </source>
</evidence>
<name>A0A375JAJ5_9BURK</name>
<sequence length="723" mass="78185">MRGLAAAACAVLVAVLAAGCAASVRGTGDLGVVVERAAGRLQIVETTGMTRLATVEGLGDLSHASVVFSRDARYAYVFGRDGGLTCVDLLGARITHRVLQAGNSIGGAISQDGRVVAAQNYAPGGIRLFDAQTLEPLAELPAIGSDGRRAKVVGLADLPGRRFAASLFESGEIWIIDAGDPRHPQVTRLPAGREPYDGLVTPDGRWYLAGLFGEDGLALVDLWQAPPQARRILSGYGRGNAPLPVYKMPHLRGWAMAQGMAWLPAIGRHEVLVADPANGWREAARVALAGQPVFAMARPDGRQVWVNFAFPHNDTVQVIDTATRQVVRTLQPCRGVLHMEFTPKGEALWLSCRDDNRVEVYDTATLVRLATLPADNPSGIFFTARAALRHVGHAMFNEQRLYDQLQRGFPLLPRPYRALAAKAGLCEHALLSLLARDLGTGRISRVGAVFAPNVIGVSTLGALSVPPAQLDRVAARVSACAAVSHNYARSGHRYNLWFVAGARERGMLDATLASIGELTGLAPLVLPMTREYHIDLGFPLAREHGTRPRRPARLAAPAAAVALDDDDWRLVAALEAGLPLTPRPFHALATQARLGVPQVLERLAQWSAQGVIRRLGVVLRHGRFGYRHNAMCVWDVPDGRVDAIGTRLARQPRVTLCYRRERRLPDWPYNLFAMIHARSAQDLQPALARIRAAAGLEQVPGSVLVGTHCYKQRGTRYAVQVPA</sequence>
<dbReference type="EMBL" id="OVTA01000040">
    <property type="protein sequence ID" value="SPS00983.1"/>
    <property type="molecule type" value="Genomic_DNA"/>
</dbReference>
<dbReference type="InterPro" id="IPR051200">
    <property type="entry name" value="Host-pathogen_enzymatic-act"/>
</dbReference>
<dbReference type="SUPFAM" id="SSF51004">
    <property type="entry name" value="C-terminal (heme d1) domain of cytochrome cd1-nitrite reductase"/>
    <property type="match status" value="1"/>
</dbReference>
<dbReference type="InterPro" id="IPR003143">
    <property type="entry name" value="Cyt_cd1_C_sf"/>
</dbReference>
<organism evidence="4 5">
    <name type="scientific">Cupriavidus taiwanensis</name>
    <dbReference type="NCBI Taxonomy" id="164546"/>
    <lineage>
        <taxon>Bacteria</taxon>
        <taxon>Pseudomonadati</taxon>
        <taxon>Pseudomonadota</taxon>
        <taxon>Betaproteobacteria</taxon>
        <taxon>Burkholderiales</taxon>
        <taxon>Burkholderiaceae</taxon>
        <taxon>Cupriavidus</taxon>
    </lineage>
</organism>
<dbReference type="CDD" id="cd20778">
    <property type="entry name" value="8prop_hemeD1_NirF"/>
    <property type="match status" value="1"/>
</dbReference>
<dbReference type="Gene3D" id="3.30.70.3460">
    <property type="match status" value="2"/>
</dbReference>
<dbReference type="Pfam" id="PF02239">
    <property type="entry name" value="Cytochrom_D1"/>
    <property type="match status" value="1"/>
</dbReference>